<dbReference type="Gene3D" id="3.30.710.10">
    <property type="entry name" value="Potassium Channel Kv1.1, Chain A"/>
    <property type="match status" value="1"/>
</dbReference>
<dbReference type="InterPro" id="IPR044714">
    <property type="entry name" value="AtSIBP1-like"/>
</dbReference>
<dbReference type="Proteomes" id="UP000813463">
    <property type="component" value="Chromosome 2"/>
</dbReference>
<dbReference type="InterPro" id="IPR000210">
    <property type="entry name" value="BTB/POZ_dom"/>
</dbReference>
<organism evidence="4 5">
    <name type="scientific">Spinacia oleracea</name>
    <name type="common">Spinach</name>
    <dbReference type="NCBI Taxonomy" id="3562"/>
    <lineage>
        <taxon>Eukaryota</taxon>
        <taxon>Viridiplantae</taxon>
        <taxon>Streptophyta</taxon>
        <taxon>Embryophyta</taxon>
        <taxon>Tracheophyta</taxon>
        <taxon>Spermatophyta</taxon>
        <taxon>Magnoliopsida</taxon>
        <taxon>eudicotyledons</taxon>
        <taxon>Gunneridae</taxon>
        <taxon>Pentapetalae</taxon>
        <taxon>Caryophyllales</taxon>
        <taxon>Chenopodiaceae</taxon>
        <taxon>Chenopodioideae</taxon>
        <taxon>Anserineae</taxon>
        <taxon>Spinacia</taxon>
    </lineage>
</organism>
<feature type="domain" description="BTB" evidence="3">
    <location>
        <begin position="181"/>
        <end position="240"/>
    </location>
</feature>
<evidence type="ECO:0000313" key="4">
    <source>
        <dbReference type="Proteomes" id="UP000813463"/>
    </source>
</evidence>
<dbReference type="CDD" id="cd18186">
    <property type="entry name" value="BTB_POZ_ZBTB_KLHL-like"/>
    <property type="match status" value="1"/>
</dbReference>
<dbReference type="PANTHER" id="PTHR46672">
    <property type="entry name" value="OS08G0495500 PROTEIN-RELATED"/>
    <property type="match status" value="1"/>
</dbReference>
<evidence type="ECO:0000256" key="1">
    <source>
        <dbReference type="ARBA" id="ARBA00004906"/>
    </source>
</evidence>
<dbReference type="Pfam" id="PF00651">
    <property type="entry name" value="BTB"/>
    <property type="match status" value="1"/>
</dbReference>
<dbReference type="PROSITE" id="PS50097">
    <property type="entry name" value="BTB"/>
    <property type="match status" value="1"/>
</dbReference>
<feature type="region of interest" description="Disordered" evidence="2">
    <location>
        <begin position="1"/>
        <end position="20"/>
    </location>
</feature>
<dbReference type="AlphaFoldDB" id="A0A9R0IXW6"/>
<proteinExistence type="predicted"/>
<comment type="pathway">
    <text evidence="1">Protein modification; protein ubiquitination.</text>
</comment>
<sequence>MYESVLSLSPQQQSLQNPKKMADTKVETISRLAQWKIDNFGPCSYKKSDSFKLGLWNWHLAIEKNRYLYVRLFPEPSRVSKDQPPLARFILRVSNLGVSRRPYISPIHERLLRNSDDFVWPVDITFFGRFVIDVEFLDLKICAPIGGEAVSIWPTQGNMQSLSSQSALQTISRMLYEGIHTDVTIKTADGTLKAHKAILSASSTVFQSMFLHDLKEKESSTIEINDMSLESCMALLSYVYGTIKPEDFWKHRLSLLAAANKYDITSLKDACEESLLEDINSGNVLERLQEAGLYQLDKLKKGCLTYLFEFGKIYDIKDELNGFFQTADRELLTEMFQEVLSVWKPA</sequence>
<protein>
    <submittedName>
        <fullName evidence="5">BTB/POZ domain-containing protein At1g21780</fullName>
    </submittedName>
</protein>
<evidence type="ECO:0000259" key="3">
    <source>
        <dbReference type="PROSITE" id="PS50097"/>
    </source>
</evidence>
<reference evidence="4" key="1">
    <citation type="journal article" date="2021" name="Nat. Commun.">
        <title>Genomic analyses provide insights into spinach domestication and the genetic basis of agronomic traits.</title>
        <authorList>
            <person name="Cai X."/>
            <person name="Sun X."/>
            <person name="Xu C."/>
            <person name="Sun H."/>
            <person name="Wang X."/>
            <person name="Ge C."/>
            <person name="Zhang Z."/>
            <person name="Wang Q."/>
            <person name="Fei Z."/>
            <person name="Jiao C."/>
            <person name="Wang Q."/>
        </authorList>
    </citation>
    <scope>NUCLEOTIDE SEQUENCE [LARGE SCALE GENOMIC DNA]</scope>
    <source>
        <strain evidence="4">cv. Varoflay</strain>
    </source>
</reference>
<dbReference type="InterPro" id="IPR011333">
    <property type="entry name" value="SKP1/BTB/POZ_sf"/>
</dbReference>
<dbReference type="SMART" id="SM00225">
    <property type="entry name" value="BTB"/>
    <property type="match status" value="1"/>
</dbReference>
<dbReference type="OrthoDB" id="6359816at2759"/>
<accession>A0A9R0IXW6</accession>
<gene>
    <name evidence="5" type="primary">LOC110796600</name>
</gene>
<dbReference type="PANTHER" id="PTHR46672:SF1">
    <property type="entry name" value="OS08G0103600 PROTEIN"/>
    <property type="match status" value="1"/>
</dbReference>
<evidence type="ECO:0000256" key="2">
    <source>
        <dbReference type="SAM" id="MobiDB-lite"/>
    </source>
</evidence>
<dbReference type="SUPFAM" id="SSF54695">
    <property type="entry name" value="POZ domain"/>
    <property type="match status" value="1"/>
</dbReference>
<dbReference type="KEGG" id="soe:110796600"/>
<dbReference type="GeneID" id="110796600"/>
<evidence type="ECO:0000313" key="5">
    <source>
        <dbReference type="RefSeq" id="XP_021857386.1"/>
    </source>
</evidence>
<dbReference type="RefSeq" id="XP_021857386.1">
    <property type="nucleotide sequence ID" value="XM_022001694.2"/>
</dbReference>
<feature type="compositionally biased region" description="Low complexity" evidence="2">
    <location>
        <begin position="1"/>
        <end position="16"/>
    </location>
</feature>
<reference evidence="5" key="2">
    <citation type="submission" date="2025-08" db="UniProtKB">
        <authorList>
            <consortium name="RefSeq"/>
        </authorList>
    </citation>
    <scope>IDENTIFICATION</scope>
    <source>
        <tissue evidence="5">Leaf</tissue>
    </source>
</reference>
<keyword evidence="4" id="KW-1185">Reference proteome</keyword>
<name>A0A9R0IXW6_SPIOL</name>